<evidence type="ECO:0000313" key="8">
    <source>
        <dbReference type="EMBL" id="RDW21614.1"/>
    </source>
</evidence>
<organism evidence="8 9">
    <name type="scientific">Oceanobacillus chungangensis</name>
    <dbReference type="NCBI Taxonomy" id="1229152"/>
    <lineage>
        <taxon>Bacteria</taxon>
        <taxon>Bacillati</taxon>
        <taxon>Bacillota</taxon>
        <taxon>Bacilli</taxon>
        <taxon>Bacillales</taxon>
        <taxon>Bacillaceae</taxon>
        <taxon>Oceanobacillus</taxon>
    </lineage>
</organism>
<dbReference type="EMBL" id="PIOD01000002">
    <property type="protein sequence ID" value="RDW21614.1"/>
    <property type="molecule type" value="Genomic_DNA"/>
</dbReference>
<sequence length="410" mass="46909">MHCMKRINHIHLFTKNNFMQLKRKWLPLPLLFIFPLLLIGIVAALVITIVLPEENDPIQIGLVDLDQSKETKLVSGLIEESSSLSSFIQLHSMSEKDAATAIENNEISSYLTFPEGFTKNLYTGKSVQLRIIGNPNRKIDSYLINEIIESVTRHIRSSQANILTINEYAKQLGMDDETRNEFVFEQFKEFVFYTLGSNQILNEKEVTNLATSSPIHYFFLAAWFIILTIWLLTIYRFLTSESPLRMKQRIKLYGVTELQQSISKSIVTLITASFFAAITFVWLQLFLSFDLILEDYARFIGLILLYCIVFLIGLAIIETLISAPKISLFTQLLFTLVILACSGAVLPVIYLPLQLQELVSYSFSYQAFSWISEILLNDRMYADYIPLLLIAFAGCFILLGISAWKERVQS</sequence>
<evidence type="ECO:0000256" key="4">
    <source>
        <dbReference type="ARBA" id="ARBA00022989"/>
    </source>
</evidence>
<name>A0A3D8Q034_9BACI</name>
<feature type="transmembrane region" description="Helical" evidence="6">
    <location>
        <begin position="384"/>
        <end position="404"/>
    </location>
</feature>
<feature type="transmembrane region" description="Helical" evidence="6">
    <location>
        <begin position="299"/>
        <end position="321"/>
    </location>
</feature>
<dbReference type="InterPro" id="IPR051449">
    <property type="entry name" value="ABC-2_transporter_component"/>
</dbReference>
<dbReference type="InterPro" id="IPR013525">
    <property type="entry name" value="ABC2_TM"/>
</dbReference>
<feature type="transmembrane region" description="Helical" evidence="6">
    <location>
        <begin position="217"/>
        <end position="238"/>
    </location>
</feature>
<keyword evidence="2" id="KW-1003">Cell membrane</keyword>
<dbReference type="Gene3D" id="3.40.1710.10">
    <property type="entry name" value="abc type-2 transporter like domain"/>
    <property type="match status" value="1"/>
</dbReference>
<keyword evidence="5 6" id="KW-0472">Membrane</keyword>
<comment type="subcellular location">
    <subcellularLocation>
        <location evidence="1">Cell membrane</location>
        <topology evidence="1">Multi-pass membrane protein</topology>
    </subcellularLocation>
</comment>
<comment type="caution">
    <text evidence="8">The sequence shown here is derived from an EMBL/GenBank/DDBJ whole genome shotgun (WGS) entry which is preliminary data.</text>
</comment>
<evidence type="ECO:0000256" key="2">
    <source>
        <dbReference type="ARBA" id="ARBA00022475"/>
    </source>
</evidence>
<keyword evidence="9" id="KW-1185">Reference proteome</keyword>
<keyword evidence="3 6" id="KW-0812">Transmembrane</keyword>
<dbReference type="GO" id="GO:0005886">
    <property type="term" value="C:plasma membrane"/>
    <property type="evidence" value="ECO:0007669"/>
    <property type="project" value="UniProtKB-SubCell"/>
</dbReference>
<feature type="transmembrane region" description="Helical" evidence="6">
    <location>
        <begin position="333"/>
        <end position="353"/>
    </location>
</feature>
<protein>
    <submittedName>
        <fullName evidence="8">ABC transporter permease</fullName>
    </submittedName>
</protein>
<reference evidence="9" key="1">
    <citation type="submission" date="2017-11" db="EMBL/GenBank/DDBJ databases">
        <authorList>
            <person name="Zhu W."/>
        </authorList>
    </citation>
    <scope>NUCLEOTIDE SEQUENCE [LARGE SCALE GENOMIC DNA]</scope>
    <source>
        <strain evidence="9">CAU 1051</strain>
    </source>
</reference>
<feature type="domain" description="ABC-2 type transporter transmembrane" evidence="7">
    <location>
        <begin position="31"/>
        <end position="403"/>
    </location>
</feature>
<dbReference type="OrthoDB" id="2433097at2"/>
<dbReference type="PANTHER" id="PTHR30294">
    <property type="entry name" value="MEMBRANE COMPONENT OF ABC TRANSPORTER YHHJ-RELATED"/>
    <property type="match status" value="1"/>
</dbReference>
<evidence type="ECO:0000256" key="3">
    <source>
        <dbReference type="ARBA" id="ARBA00022692"/>
    </source>
</evidence>
<evidence type="ECO:0000256" key="1">
    <source>
        <dbReference type="ARBA" id="ARBA00004651"/>
    </source>
</evidence>
<proteinExistence type="predicted"/>
<evidence type="ECO:0000256" key="6">
    <source>
        <dbReference type="SAM" id="Phobius"/>
    </source>
</evidence>
<feature type="transmembrane region" description="Helical" evidence="6">
    <location>
        <begin position="266"/>
        <end position="287"/>
    </location>
</feature>
<dbReference type="PANTHER" id="PTHR30294:SF29">
    <property type="entry name" value="MULTIDRUG ABC TRANSPORTER PERMEASE YBHS-RELATED"/>
    <property type="match status" value="1"/>
</dbReference>
<dbReference type="Proteomes" id="UP000256520">
    <property type="component" value="Unassembled WGS sequence"/>
</dbReference>
<evidence type="ECO:0000259" key="7">
    <source>
        <dbReference type="Pfam" id="PF12698"/>
    </source>
</evidence>
<evidence type="ECO:0000256" key="5">
    <source>
        <dbReference type="ARBA" id="ARBA00023136"/>
    </source>
</evidence>
<accession>A0A3D8Q034</accession>
<dbReference type="GO" id="GO:0140359">
    <property type="term" value="F:ABC-type transporter activity"/>
    <property type="evidence" value="ECO:0007669"/>
    <property type="project" value="InterPro"/>
</dbReference>
<dbReference type="Pfam" id="PF12698">
    <property type="entry name" value="ABC2_membrane_3"/>
    <property type="match status" value="1"/>
</dbReference>
<keyword evidence="4 6" id="KW-1133">Transmembrane helix</keyword>
<dbReference type="AlphaFoldDB" id="A0A3D8Q034"/>
<gene>
    <name evidence="8" type="ORF">CWR45_01700</name>
</gene>
<evidence type="ECO:0000313" key="9">
    <source>
        <dbReference type="Proteomes" id="UP000256520"/>
    </source>
</evidence>